<dbReference type="InterPro" id="IPR039650">
    <property type="entry name" value="HdrA-like"/>
</dbReference>
<dbReference type="InterPro" id="IPR017900">
    <property type="entry name" value="4Fe4S_Fe_S_CS"/>
</dbReference>
<reference evidence="16" key="1">
    <citation type="journal article" date="2021" name="Microb. Physiol.">
        <title>Proteogenomic Insights into the Physiology of Marine, Sulfate-Reducing, Filamentous Desulfonema limicola and Desulfonema magnum.</title>
        <authorList>
            <person name="Schnaars V."/>
            <person name="Wohlbrand L."/>
            <person name="Scheve S."/>
            <person name="Hinrichs C."/>
            <person name="Reinhardt R."/>
            <person name="Rabus R."/>
        </authorList>
    </citation>
    <scope>NUCLEOTIDE SEQUENCE</scope>
    <source>
        <strain evidence="16">4be13</strain>
    </source>
</reference>
<accession>A0A975BY29</accession>
<evidence type="ECO:0000256" key="3">
    <source>
        <dbReference type="ARBA" id="ARBA00022485"/>
    </source>
</evidence>
<dbReference type="Pfam" id="PF13187">
    <property type="entry name" value="Fer4_9"/>
    <property type="match status" value="1"/>
</dbReference>
<keyword evidence="5" id="KW-0479">Metal-binding</keyword>
<keyword evidence="10" id="KW-0411">Iron-sulfur</keyword>
<dbReference type="RefSeq" id="WP_207680659.1">
    <property type="nucleotide sequence ID" value="NZ_CP061800.1"/>
</dbReference>
<sequence>MKRKIGTAMVVGAGISGIRAALDLAEIGYGVTLIDREPHMGGILTQLDYQFPTDRCGMCKMLPLVDRDASSQYCLRKGLFHENIEILLSTEITSVEGEPGHFQIKLRQKPFWIVPELCIGCGLCTEVCPVEVPDEFNAGLGSRKAVYLPVPHAIPNPYVIDMAACTRCGACEERCPTGAIQLSREERKNFRILVVDDELIVRDSLKEWLEDEGFSADMAASGPEALDQLSKETYHLMLLDIKMTGMDGVEVLKQAKAASPDLCVVMMTAYATVETAVEAMKIGALDYLIKPFDPDAMIPMVTKIYENIQTSQTREVEVGAVIFAGGTAYFDPSEGKNPFGYRVYSNVVTSLEFERIMSGTGPCQGQLVRPKDGKPIRKAAWIQCVGSRSLQTDADFCSNICCMYAIKECLVAKEKTKGELDTTIFYMDMRTFGKSFQRYRDKAETEHGVCFERARVHSVIGDEATGDIILHYMDHNGELHDETFDMVILAVGQRPAAGTAELSEMLEIPLNPWGFVQTEAFSLTKTSREGILVGGAFSGLRDISESVTQASAAALSASRVIHAAGGSVTPESASDSPYRDVYREVPDILVVICTCGDRFSEYLDIGELEWQIRTDPAVSRVEFVEQTCTAQGWESLVELVEKHKPNRVLIGACLPYVYARKLRELGERTGLDPSLMEVADMGYLKLDIKNSEPEAQIQFPVSSFQFPLEMGIAKLKRAEPSPVPKIPVYQRAMVVGGGIAGMSAALAIADHGFEVDLVEQTKELGGNLLWLQRTLEGESVRPLLEDVREKVEKHPMVQVHTGTQVIASYGQVGCFYTTVEDEEGAARTLEHGVTILATGGTEAATNAYDYGSNPSVVTQKELEIKLSDKTIDPGELSSVVMIQCVDCREEPRNYCSRVCCASALKHALYLREQHPDIAIYVLYRDIMSYGFTETYFTQARKAGVIFIQYEVAEKPEIVSSGESVQVKAFDPIIGRKVEIEADLVVLATGIVPTLPKPLAAAFGACVDQDGFFQEAESKWRPVDALREGIFACGIAHSPRTVTESVATAEAAAQRSLRILSHKEVPAGKVVAKVRQSLCSLCERCIEACPYGARFLDEEAGAVTVNPVMCQGCGSCATVCPNCASVLEGFPMQQMLDVIDAALQ</sequence>
<dbReference type="SMART" id="SM00448">
    <property type="entry name" value="REC"/>
    <property type="match status" value="1"/>
</dbReference>
<dbReference type="EMBL" id="CP061800">
    <property type="protein sequence ID" value="QTA93966.1"/>
    <property type="molecule type" value="Genomic_DNA"/>
</dbReference>
<proteinExistence type="inferred from homology"/>
<organism evidence="16 17">
    <name type="scientific">Desulfonema magnum</name>
    <dbReference type="NCBI Taxonomy" id="45655"/>
    <lineage>
        <taxon>Bacteria</taxon>
        <taxon>Pseudomonadati</taxon>
        <taxon>Thermodesulfobacteriota</taxon>
        <taxon>Desulfobacteria</taxon>
        <taxon>Desulfobacterales</taxon>
        <taxon>Desulfococcaceae</taxon>
        <taxon>Desulfonema</taxon>
    </lineage>
</organism>
<dbReference type="PROSITE" id="PS00198">
    <property type="entry name" value="4FE4S_FER_1"/>
    <property type="match status" value="4"/>
</dbReference>
<dbReference type="AlphaFoldDB" id="A0A975BY29"/>
<dbReference type="Pfam" id="PF00072">
    <property type="entry name" value="Response_reg"/>
    <property type="match status" value="1"/>
</dbReference>
<dbReference type="FunFam" id="3.40.50.2300:FF:000018">
    <property type="entry name" value="DNA-binding transcriptional regulator NtrC"/>
    <property type="match status" value="1"/>
</dbReference>
<dbReference type="Pfam" id="PF07992">
    <property type="entry name" value="Pyr_redox_2"/>
    <property type="match status" value="1"/>
</dbReference>
<dbReference type="SUPFAM" id="SSF51971">
    <property type="entry name" value="Nucleotide-binding domain"/>
    <property type="match status" value="1"/>
</dbReference>
<dbReference type="SUPFAM" id="SSF52172">
    <property type="entry name" value="CheY-like"/>
    <property type="match status" value="1"/>
</dbReference>
<dbReference type="PROSITE" id="PS50110">
    <property type="entry name" value="RESPONSE_REGULATORY"/>
    <property type="match status" value="1"/>
</dbReference>
<evidence type="ECO:0000256" key="10">
    <source>
        <dbReference type="ARBA" id="ARBA00023014"/>
    </source>
</evidence>
<evidence type="ECO:0000256" key="13">
    <source>
        <dbReference type="PROSITE-ProRule" id="PRU00169"/>
    </source>
</evidence>
<dbReference type="PANTHER" id="PTHR43498">
    <property type="entry name" value="FERREDOXIN:COB-COM HETERODISULFIDE REDUCTASE SUBUNIT A"/>
    <property type="match status" value="1"/>
</dbReference>
<evidence type="ECO:0000256" key="2">
    <source>
        <dbReference type="ARBA" id="ARBA00006561"/>
    </source>
</evidence>
<evidence type="ECO:0000313" key="16">
    <source>
        <dbReference type="EMBL" id="QTA93966.1"/>
    </source>
</evidence>
<name>A0A975BY29_9BACT</name>
<feature type="domain" description="4Fe-4S ferredoxin-type" evidence="15">
    <location>
        <begin position="156"/>
        <end position="185"/>
    </location>
</feature>
<keyword evidence="8" id="KW-0408">Iron</keyword>
<feature type="domain" description="4Fe-4S ferredoxin-type" evidence="15">
    <location>
        <begin position="109"/>
        <end position="139"/>
    </location>
</feature>
<evidence type="ECO:0000256" key="1">
    <source>
        <dbReference type="ARBA" id="ARBA00001974"/>
    </source>
</evidence>
<dbReference type="SUPFAM" id="SSF54862">
    <property type="entry name" value="4Fe-4S ferredoxins"/>
    <property type="match status" value="1"/>
</dbReference>
<dbReference type="InterPro" id="IPR011006">
    <property type="entry name" value="CheY-like_superfamily"/>
</dbReference>
<evidence type="ECO:0000259" key="14">
    <source>
        <dbReference type="PROSITE" id="PS50110"/>
    </source>
</evidence>
<evidence type="ECO:0000256" key="6">
    <source>
        <dbReference type="ARBA" id="ARBA00022827"/>
    </source>
</evidence>
<dbReference type="GO" id="GO:0046872">
    <property type="term" value="F:metal ion binding"/>
    <property type="evidence" value="ECO:0007669"/>
    <property type="project" value="UniProtKB-KW"/>
</dbReference>
<evidence type="ECO:0000256" key="7">
    <source>
        <dbReference type="ARBA" id="ARBA00023002"/>
    </source>
</evidence>
<keyword evidence="3" id="KW-0004">4Fe-4S</keyword>
<feature type="domain" description="4Fe-4S ferredoxin-type" evidence="15">
    <location>
        <begin position="1100"/>
        <end position="1129"/>
    </location>
</feature>
<keyword evidence="4 13" id="KW-0597">Phosphoprotein</keyword>
<keyword evidence="7" id="KW-0560">Oxidoreductase</keyword>
<comment type="cofactor">
    <cofactor evidence="1">
        <name>FAD</name>
        <dbReference type="ChEBI" id="CHEBI:57692"/>
    </cofactor>
</comment>
<dbReference type="Proteomes" id="UP000663722">
    <property type="component" value="Chromosome"/>
</dbReference>
<dbReference type="PANTHER" id="PTHR43498:SF1">
    <property type="entry name" value="COB--COM HETERODISULFIDE REDUCTASE IRON-SULFUR SUBUNIT A"/>
    <property type="match status" value="1"/>
</dbReference>
<evidence type="ECO:0000313" key="17">
    <source>
        <dbReference type="Proteomes" id="UP000663722"/>
    </source>
</evidence>
<evidence type="ECO:0000256" key="9">
    <source>
        <dbReference type="ARBA" id="ARBA00023012"/>
    </source>
</evidence>
<dbReference type="PROSITE" id="PS51379">
    <property type="entry name" value="4FE4S_FER_2"/>
    <property type="match status" value="4"/>
</dbReference>
<dbReference type="Gene3D" id="3.40.50.2300">
    <property type="match status" value="1"/>
</dbReference>
<keyword evidence="12" id="KW-0804">Transcription</keyword>
<keyword evidence="6" id="KW-0274">FAD</keyword>
<evidence type="ECO:0000256" key="5">
    <source>
        <dbReference type="ARBA" id="ARBA00022723"/>
    </source>
</evidence>
<evidence type="ECO:0000256" key="11">
    <source>
        <dbReference type="ARBA" id="ARBA00023015"/>
    </source>
</evidence>
<dbReference type="InterPro" id="IPR023753">
    <property type="entry name" value="FAD/NAD-binding_dom"/>
</dbReference>
<keyword evidence="17" id="KW-1185">Reference proteome</keyword>
<keyword evidence="9" id="KW-0902">Two-component regulatory system</keyword>
<dbReference type="GO" id="GO:0016491">
    <property type="term" value="F:oxidoreductase activity"/>
    <property type="evidence" value="ECO:0007669"/>
    <property type="project" value="UniProtKB-KW"/>
</dbReference>
<protein>
    <submittedName>
        <fullName evidence="16">Two component system response regulator domain-containing protein, FAD/NAD(P)-binding domain-containing protein</fullName>
    </submittedName>
</protein>
<evidence type="ECO:0000256" key="8">
    <source>
        <dbReference type="ARBA" id="ARBA00023004"/>
    </source>
</evidence>
<dbReference type="Gene3D" id="3.30.70.20">
    <property type="match status" value="3"/>
</dbReference>
<comment type="similarity">
    <text evidence="2">Belongs to the HdrA family.</text>
</comment>
<dbReference type="Pfam" id="PF12838">
    <property type="entry name" value="Fer4_7"/>
    <property type="match status" value="1"/>
</dbReference>
<keyword evidence="11" id="KW-0805">Transcription regulation</keyword>
<dbReference type="GO" id="GO:0051539">
    <property type="term" value="F:4 iron, 4 sulfur cluster binding"/>
    <property type="evidence" value="ECO:0007669"/>
    <property type="project" value="UniProtKB-KW"/>
</dbReference>
<dbReference type="InterPro" id="IPR001789">
    <property type="entry name" value="Sig_transdc_resp-reg_receiver"/>
</dbReference>
<evidence type="ECO:0000256" key="12">
    <source>
        <dbReference type="ARBA" id="ARBA00023163"/>
    </source>
</evidence>
<gene>
    <name evidence="16" type="ORF">dnm_100760</name>
</gene>
<dbReference type="InterPro" id="IPR036188">
    <property type="entry name" value="FAD/NAD-bd_sf"/>
</dbReference>
<dbReference type="InterPro" id="IPR017896">
    <property type="entry name" value="4Fe4S_Fe-S-bd"/>
</dbReference>
<feature type="modified residue" description="4-aspartylphosphate" evidence="13">
    <location>
        <position position="240"/>
    </location>
</feature>
<keyword evidence="6" id="KW-0285">Flavoprotein</keyword>
<evidence type="ECO:0000259" key="15">
    <source>
        <dbReference type="PROSITE" id="PS51379"/>
    </source>
</evidence>
<dbReference type="GO" id="GO:0000160">
    <property type="term" value="P:phosphorelay signal transduction system"/>
    <property type="evidence" value="ECO:0007669"/>
    <property type="project" value="UniProtKB-KW"/>
</dbReference>
<feature type="domain" description="Response regulatory" evidence="14">
    <location>
        <begin position="191"/>
        <end position="305"/>
    </location>
</feature>
<evidence type="ECO:0000256" key="4">
    <source>
        <dbReference type="ARBA" id="ARBA00022553"/>
    </source>
</evidence>
<dbReference type="SUPFAM" id="SSF51905">
    <property type="entry name" value="FAD/NAD(P)-binding domain"/>
    <property type="match status" value="1"/>
</dbReference>
<feature type="domain" description="4Fe-4S ferredoxin-type" evidence="15">
    <location>
        <begin position="1069"/>
        <end position="1098"/>
    </location>
</feature>
<dbReference type="KEGG" id="dmm:dnm_100760"/>
<dbReference type="Gene3D" id="3.50.50.60">
    <property type="entry name" value="FAD/NAD(P)-binding domain"/>
    <property type="match status" value="3"/>
</dbReference>
<dbReference type="Gene3D" id="3.40.50.720">
    <property type="entry name" value="NAD(P)-binding Rossmann-like Domain"/>
    <property type="match status" value="1"/>
</dbReference>
<dbReference type="Pfam" id="PF13450">
    <property type="entry name" value="NAD_binding_8"/>
    <property type="match status" value="1"/>
</dbReference>